<dbReference type="EMBL" id="JAEPQZ010000021">
    <property type="protein sequence ID" value="KAG2171470.1"/>
    <property type="molecule type" value="Genomic_DNA"/>
</dbReference>
<gene>
    <name evidence="3" type="ORF">INT43_009131</name>
</gene>
<reference evidence="3" key="1">
    <citation type="submission" date="2020-12" db="EMBL/GenBank/DDBJ databases">
        <title>Metabolic potential, ecology and presence of endohyphal bacteria is reflected in genomic diversity of Mucoromycotina.</title>
        <authorList>
            <person name="Muszewska A."/>
            <person name="Okrasinska A."/>
            <person name="Steczkiewicz K."/>
            <person name="Drgas O."/>
            <person name="Orlowska M."/>
            <person name="Perlinska-Lenart U."/>
            <person name="Aleksandrzak-Piekarczyk T."/>
            <person name="Szatraj K."/>
            <person name="Zielenkiewicz U."/>
            <person name="Pilsyk S."/>
            <person name="Malc E."/>
            <person name="Mieczkowski P."/>
            <person name="Kruszewska J.S."/>
            <person name="Biernat P."/>
            <person name="Pawlowska J."/>
        </authorList>
    </citation>
    <scope>NUCLEOTIDE SEQUENCE</scope>
    <source>
        <strain evidence="3">WA0000067209</strain>
    </source>
</reference>
<evidence type="ECO:0000256" key="1">
    <source>
        <dbReference type="SAM" id="Coils"/>
    </source>
</evidence>
<feature type="region of interest" description="Disordered" evidence="2">
    <location>
        <begin position="1"/>
        <end position="43"/>
    </location>
</feature>
<feature type="coiled-coil region" evidence="1">
    <location>
        <begin position="199"/>
        <end position="233"/>
    </location>
</feature>
<evidence type="ECO:0000313" key="4">
    <source>
        <dbReference type="Proteomes" id="UP000654370"/>
    </source>
</evidence>
<comment type="caution">
    <text evidence="3">The sequence shown here is derived from an EMBL/GenBank/DDBJ whole genome shotgun (WGS) entry which is preliminary data.</text>
</comment>
<name>A0A8H7U7H0_MORIS</name>
<sequence length="993" mass="117271">MNRSDGTPNKRIGRAFSNASYHDPSLLSNPRKRPLPPASPLAKRRLTTYDQNSISSPLKSKTDGVSLTKENHAGQLSAAQLQSLYDTLETRTQESKLLRKQISLKDKELAGLKSELVDVSDLLTEIERNVTQTPGSLKASVAKAVAKKNNSDSDYRVAQLRQELSKRDESVYIQQKKVESLQELNEASKAEIDRIVSYGENLQTQFDNLALEKKELEGKLEEIKETRDKQIKTLVEELEKRSALLKQYRDMLGNVDEENGELMVDGKRYSDLKMEAEMAQRKLESLERAHRDARESLLHLRNEKSDMEERWQRLHERLDEREKEYEIVEKKAEESEYNLLSNLEKVKVLERKIGEYETELDNITNDRDDLEARRRHLEEELAKRNRQYEQALNAKDEMEEKLEKLTLELESKDELEVEKLRYEQALDDQQRAYQELEAEKRDVEQQVNDQQAAYENVTAQKRRFEQQLHDQQEAYDELLRERDELEQSETELKRRLAESSTSKEAFVTEKRRLEQQLEQQQQAFEDLLNEATELESKERELRIQLNRVSVSGENAEVEKRNLEQQLLEQQAAYEELDQEREYLQRNERDLKRRISELTASKDDLTTEKNQLEQALNEQQRAYDQLDHQKHSLQSKESGLQRQLDDLKSSYEDVEAERRHFEQQLKKQQQAFNHLEQERDSRRSREVDLQRRLTDLNVKADTLTAEKRRMEELLDEQHQQYQQLVVERDDWSSREAELRKQLTRKEMQYKNMEKSLQDKTVVSKQEMELQQKTLTDYKRQLSEARSKLTVANGKANEYEIEIAKANEATRERTLKIGELEQKVDQIKRELEGALSQRRQVAQVIMDLEQRLHAADADKQDAEDRASNMEKAAKMLRDERDEFRKDLDKLKRLYEQQNKQYIEKAKAREHEISLLRQKQNDDTHALAESVKEKDSQIHELARDLARYKQVYQAACDEKNFAERSRDDCIADAQMLKEECLKQIRLLEQRLVHQGR</sequence>
<feature type="region of interest" description="Disordered" evidence="2">
    <location>
        <begin position="624"/>
        <end position="644"/>
    </location>
</feature>
<dbReference type="OrthoDB" id="10255512at2759"/>
<protein>
    <submittedName>
        <fullName evidence="3">Uncharacterized protein</fullName>
    </submittedName>
</protein>
<feature type="region of interest" description="Disordered" evidence="2">
    <location>
        <begin position="665"/>
        <end position="686"/>
    </location>
</feature>
<evidence type="ECO:0000256" key="2">
    <source>
        <dbReference type="SAM" id="MobiDB-lite"/>
    </source>
</evidence>
<accession>A0A8H7U7H0</accession>
<feature type="compositionally biased region" description="Basic and acidic residues" evidence="2">
    <location>
        <begin position="674"/>
        <end position="686"/>
    </location>
</feature>
<evidence type="ECO:0000313" key="3">
    <source>
        <dbReference type="EMBL" id="KAG2171470.1"/>
    </source>
</evidence>
<organism evidence="3 4">
    <name type="scientific">Mortierella isabellina</name>
    <name type="common">Filamentous fungus</name>
    <name type="synonym">Umbelopsis isabellina</name>
    <dbReference type="NCBI Taxonomy" id="91625"/>
    <lineage>
        <taxon>Eukaryota</taxon>
        <taxon>Fungi</taxon>
        <taxon>Fungi incertae sedis</taxon>
        <taxon>Mucoromycota</taxon>
        <taxon>Mucoromycotina</taxon>
        <taxon>Umbelopsidomycetes</taxon>
        <taxon>Umbelopsidales</taxon>
        <taxon>Umbelopsidaceae</taxon>
        <taxon>Umbelopsis</taxon>
    </lineage>
</organism>
<proteinExistence type="predicted"/>
<keyword evidence="1" id="KW-0175">Coiled coil</keyword>
<dbReference type="Proteomes" id="UP000654370">
    <property type="component" value="Unassembled WGS sequence"/>
</dbReference>
<dbReference type="SUPFAM" id="SSF57997">
    <property type="entry name" value="Tropomyosin"/>
    <property type="match status" value="1"/>
</dbReference>
<dbReference type="AlphaFoldDB" id="A0A8H7U7H0"/>
<keyword evidence="4" id="KW-1185">Reference proteome</keyword>
<dbReference type="PANTHER" id="PTHR43977">
    <property type="entry name" value="STRUCTURAL MAINTENANCE OF CHROMOSOMES PROTEIN 3"/>
    <property type="match status" value="1"/>
</dbReference>